<evidence type="ECO:0000313" key="3">
    <source>
        <dbReference type="Proteomes" id="UP001626537"/>
    </source>
</evidence>
<keyword evidence="2" id="KW-0966">Cell projection</keyword>
<evidence type="ECO:0000256" key="1">
    <source>
        <dbReference type="SAM" id="MobiDB-lite"/>
    </source>
</evidence>
<keyword evidence="2" id="KW-0282">Flagellum</keyword>
<dbReference type="RefSeq" id="WP_407347942.1">
    <property type="nucleotide sequence ID" value="NZ_CP136864.1"/>
</dbReference>
<dbReference type="SUPFAM" id="SSF160214">
    <property type="entry name" value="FlaG-like"/>
    <property type="match status" value="1"/>
</dbReference>
<dbReference type="Gene3D" id="3.30.160.170">
    <property type="entry name" value="FlaG-like"/>
    <property type="match status" value="1"/>
</dbReference>
<dbReference type="PANTHER" id="PTHR37166:SF1">
    <property type="entry name" value="PROTEIN FLAG"/>
    <property type="match status" value="1"/>
</dbReference>
<proteinExistence type="predicted"/>
<sequence length="136" mass="14182">MANPITISAPVPAAAGSTSRVESQTSSTTRQVERQAVAASGNTAPAAQSQKQSAQELVQATQDISDYIQTVSRSLQISVDGDLGATVIKVLDTDTDEVVRQIPAEEILQIARFLAEQQASADAAAPVKGLLMDSES</sequence>
<name>A0ABZ0I1A6_9GAMM</name>
<dbReference type="Pfam" id="PF03646">
    <property type="entry name" value="FlaG"/>
    <property type="match status" value="1"/>
</dbReference>
<dbReference type="PANTHER" id="PTHR37166">
    <property type="entry name" value="PROTEIN FLAG"/>
    <property type="match status" value="1"/>
</dbReference>
<dbReference type="Proteomes" id="UP001626537">
    <property type="component" value="Chromosome"/>
</dbReference>
<gene>
    <name evidence="2" type="ORF">R0135_16140</name>
</gene>
<dbReference type="InterPro" id="IPR035924">
    <property type="entry name" value="FlaG-like_sf"/>
</dbReference>
<reference evidence="2 3" key="1">
    <citation type="submission" date="2023-10" db="EMBL/GenBank/DDBJ databases">
        <title>Two novel species belonging to the OM43/NOR5 clade.</title>
        <authorList>
            <person name="Park M."/>
        </authorList>
    </citation>
    <scope>NUCLEOTIDE SEQUENCE [LARGE SCALE GENOMIC DNA]</scope>
    <source>
        <strain evidence="2 3">IMCC43200</strain>
    </source>
</reference>
<feature type="region of interest" description="Disordered" evidence="1">
    <location>
        <begin position="1"/>
        <end position="51"/>
    </location>
</feature>
<keyword evidence="2" id="KW-0969">Cilium</keyword>
<protein>
    <submittedName>
        <fullName evidence="2">Flagellar protein FlaG</fullName>
    </submittedName>
</protein>
<feature type="compositionally biased region" description="Polar residues" evidence="1">
    <location>
        <begin position="16"/>
        <end position="30"/>
    </location>
</feature>
<dbReference type="InterPro" id="IPR005186">
    <property type="entry name" value="FlaG"/>
</dbReference>
<organism evidence="2 3">
    <name type="scientific">Congregibacter variabilis</name>
    <dbReference type="NCBI Taxonomy" id="3081200"/>
    <lineage>
        <taxon>Bacteria</taxon>
        <taxon>Pseudomonadati</taxon>
        <taxon>Pseudomonadota</taxon>
        <taxon>Gammaproteobacteria</taxon>
        <taxon>Cellvibrionales</taxon>
        <taxon>Halieaceae</taxon>
        <taxon>Congregibacter</taxon>
    </lineage>
</organism>
<accession>A0ABZ0I1A6</accession>
<keyword evidence="3" id="KW-1185">Reference proteome</keyword>
<evidence type="ECO:0000313" key="2">
    <source>
        <dbReference type="EMBL" id="WOJ93294.1"/>
    </source>
</evidence>
<dbReference type="EMBL" id="CP136864">
    <property type="protein sequence ID" value="WOJ93294.1"/>
    <property type="molecule type" value="Genomic_DNA"/>
</dbReference>